<organism evidence="2">
    <name type="scientific">Clastoptera arizonana</name>
    <name type="common">Arizona spittle bug</name>
    <dbReference type="NCBI Taxonomy" id="38151"/>
    <lineage>
        <taxon>Eukaryota</taxon>
        <taxon>Metazoa</taxon>
        <taxon>Ecdysozoa</taxon>
        <taxon>Arthropoda</taxon>
        <taxon>Hexapoda</taxon>
        <taxon>Insecta</taxon>
        <taxon>Pterygota</taxon>
        <taxon>Neoptera</taxon>
        <taxon>Paraneoptera</taxon>
        <taxon>Hemiptera</taxon>
        <taxon>Auchenorrhyncha</taxon>
        <taxon>Cercopoidea</taxon>
        <taxon>Clastopteridae</taxon>
        <taxon>Clastoptera</taxon>
    </lineage>
</organism>
<reference evidence="2" key="1">
    <citation type="submission" date="2015-12" db="EMBL/GenBank/DDBJ databases">
        <title>De novo transcriptome assembly of four potential Pierce s Disease insect vectors from Arizona vineyards.</title>
        <authorList>
            <person name="Tassone E.E."/>
        </authorList>
    </citation>
    <scope>NUCLEOTIDE SEQUENCE</scope>
</reference>
<sequence>ENNNKSTTKRKNSGDDSSDSDHKKVKIEQVDKDKNEEILSMEDKKTELNNEREVQDGFVESVNDPRDLVRVNGSQDEVKAVLLEVELTNADVDLSIESKTNKSDVKLDAGNEEDSISKESV</sequence>
<evidence type="ECO:0000313" key="2">
    <source>
        <dbReference type="EMBL" id="JAS28010.1"/>
    </source>
</evidence>
<feature type="non-terminal residue" evidence="2">
    <location>
        <position position="121"/>
    </location>
</feature>
<dbReference type="EMBL" id="GEDC01009288">
    <property type="protein sequence ID" value="JAS28010.1"/>
    <property type="molecule type" value="Transcribed_RNA"/>
</dbReference>
<accession>A0A1B6DQR6</accession>
<feature type="compositionally biased region" description="Basic and acidic residues" evidence="1">
    <location>
        <begin position="19"/>
        <end position="37"/>
    </location>
</feature>
<name>A0A1B6DQR6_9HEMI</name>
<feature type="region of interest" description="Disordered" evidence="1">
    <location>
        <begin position="1"/>
        <end position="37"/>
    </location>
</feature>
<protein>
    <submittedName>
        <fullName evidence="2">Uncharacterized protein</fullName>
    </submittedName>
</protein>
<proteinExistence type="predicted"/>
<evidence type="ECO:0000256" key="1">
    <source>
        <dbReference type="SAM" id="MobiDB-lite"/>
    </source>
</evidence>
<gene>
    <name evidence="2" type="ORF">g.2223</name>
</gene>
<feature type="region of interest" description="Disordered" evidence="1">
    <location>
        <begin position="98"/>
        <end position="121"/>
    </location>
</feature>
<dbReference type="AlphaFoldDB" id="A0A1B6DQR6"/>
<feature type="non-terminal residue" evidence="2">
    <location>
        <position position="1"/>
    </location>
</feature>
<feature type="compositionally biased region" description="Basic and acidic residues" evidence="1">
    <location>
        <begin position="99"/>
        <end position="121"/>
    </location>
</feature>